<dbReference type="SUPFAM" id="SSF51569">
    <property type="entry name" value="Aldolase"/>
    <property type="match status" value="1"/>
</dbReference>
<comment type="cofactor">
    <cofactor evidence="2">
        <name>a divalent metal cation</name>
        <dbReference type="ChEBI" id="CHEBI:60240"/>
    </cofactor>
</comment>
<keyword evidence="9" id="KW-0479">Metal-binding</keyword>
<sequence>MRFSPARASAAPQFEGLPPIRSPSLHFERTRIRMPMLKNPITKYRPFRLINLPDRTWPSKVVTKAPRWLATDLRDGNQSLPDPMSVDQKLRYIRQLVKCGFTEIEAGFPSASQTDFDFIRKIVDEKILPDNVWLQVLTPCRPELITRTVDSLRGANKAIVHLYNATSPLFREVVFNNSKEKTVALAESCTKLVRQLTKDSDPNTHWNFEYSPETFSATEPEFAVEVCEAVKKAWEPTVEDPIIFNLPATVEVAGPNVYADQIEYFARNITEREKVAISLHPHNDRGTGVAAAELGLMAGADRVEGCLFGNGERTGNVDLITLALNMYTQGISPNLDFSNLPEVIRVSEECNKIPVHPRHPYAGELVFTAFSGSHQDAIKKGLAKQNSRKDGIWEVPYLPLDPVDVGGHYEAVIRVNSQSGKGGIAYAVQEKLGLDLPRGLQQAFSKVVQNHTDKTGKEITFQEIIDLFQETYHITPQSTSFTLEKYALEAGTGSEKARTFIGTLKRGSTTTEIRGSGDGSIDALSAALAKELGVTVDVKQYKEHAIGEGKDTRAASYVECEVLEGDRKGERVWGVGIDTDIVAAGLKAVLACASAVAK</sequence>
<evidence type="ECO:0000256" key="8">
    <source>
        <dbReference type="ARBA" id="ARBA00022679"/>
    </source>
</evidence>
<evidence type="ECO:0000256" key="3">
    <source>
        <dbReference type="ARBA" id="ARBA00004689"/>
    </source>
</evidence>
<evidence type="ECO:0000256" key="10">
    <source>
        <dbReference type="ARBA" id="ARBA00023304"/>
    </source>
</evidence>
<comment type="caution">
    <text evidence="12">The sequence shown here is derived from an EMBL/GenBank/DDBJ whole genome shotgun (WGS) entry which is preliminary data.</text>
</comment>
<dbReference type="SUPFAM" id="SSF89000">
    <property type="entry name" value="post-HMGL domain-like"/>
    <property type="match status" value="1"/>
</dbReference>
<comment type="similarity">
    <text evidence="4">Belongs to the alpha-IPM synthase/homocitrate synthase family. LeuA type 2 subfamily.</text>
</comment>
<dbReference type="Pfam" id="PF00682">
    <property type="entry name" value="HMGL-like"/>
    <property type="match status" value="1"/>
</dbReference>
<evidence type="ECO:0000256" key="4">
    <source>
        <dbReference type="ARBA" id="ARBA00009767"/>
    </source>
</evidence>
<dbReference type="InterPro" id="IPR036230">
    <property type="entry name" value="LeuA_allosteric_dom_sf"/>
</dbReference>
<evidence type="ECO:0000256" key="6">
    <source>
        <dbReference type="ARBA" id="ARBA00022430"/>
    </source>
</evidence>
<keyword evidence="7" id="KW-0028">Amino-acid biosynthesis</keyword>
<protein>
    <recommendedName>
        <fullName evidence="5">2-isopropylmalate synthase</fullName>
        <ecNumber evidence="5">2.3.3.13</ecNumber>
    </recommendedName>
</protein>
<dbReference type="HAMAP" id="MF_00572">
    <property type="entry name" value="LeuA_type2"/>
    <property type="match status" value="1"/>
</dbReference>
<comment type="pathway">
    <text evidence="3">Amino-acid biosynthesis; L-leucine biosynthesis; L-leucine from 3-methyl-2-oxobutanoate: step 1/4.</text>
</comment>
<dbReference type="PROSITE" id="PS00816">
    <property type="entry name" value="AIPM_HOMOCIT_SYNTH_2"/>
    <property type="match status" value="1"/>
</dbReference>
<dbReference type="STRING" id="698492.A0A0E9N7W4"/>
<dbReference type="InterPro" id="IPR013785">
    <property type="entry name" value="Aldolase_TIM"/>
</dbReference>
<reference evidence="12 13" key="1">
    <citation type="journal article" date="2011" name="J. Gen. Appl. Microbiol.">
        <title>Draft genome sequencing of the enigmatic yeast Saitoella complicata.</title>
        <authorList>
            <person name="Nishida H."/>
            <person name="Hamamoto M."/>
            <person name="Sugiyama J."/>
        </authorList>
    </citation>
    <scope>NUCLEOTIDE SEQUENCE [LARGE SCALE GENOMIC DNA]</scope>
    <source>
        <strain evidence="12 13">NRRL Y-17804</strain>
    </source>
</reference>
<dbReference type="SMART" id="SM00917">
    <property type="entry name" value="LeuA_dimer"/>
    <property type="match status" value="1"/>
</dbReference>
<evidence type="ECO:0000259" key="11">
    <source>
        <dbReference type="PROSITE" id="PS50991"/>
    </source>
</evidence>
<dbReference type="CDD" id="cd07942">
    <property type="entry name" value="DRE_TIM_LeuA"/>
    <property type="match status" value="1"/>
</dbReference>
<feature type="domain" description="Pyruvate carboxyltransferase" evidence="11">
    <location>
        <begin position="66"/>
        <end position="341"/>
    </location>
</feature>
<dbReference type="GO" id="GO:0005739">
    <property type="term" value="C:mitochondrion"/>
    <property type="evidence" value="ECO:0007669"/>
    <property type="project" value="TreeGrafter"/>
</dbReference>
<dbReference type="GO" id="GO:0046872">
    <property type="term" value="F:metal ion binding"/>
    <property type="evidence" value="ECO:0007669"/>
    <property type="project" value="UniProtKB-KW"/>
</dbReference>
<dbReference type="PROSITE" id="PS00815">
    <property type="entry name" value="AIPM_HOMOCIT_SYNTH_1"/>
    <property type="match status" value="1"/>
</dbReference>
<dbReference type="GO" id="GO:0003852">
    <property type="term" value="F:2-isopropylmalate synthase activity"/>
    <property type="evidence" value="ECO:0007669"/>
    <property type="project" value="UniProtKB-EC"/>
</dbReference>
<dbReference type="InterPro" id="IPR054692">
    <property type="entry name" value="LeuA-like_post-cat"/>
</dbReference>
<keyword evidence="8" id="KW-0808">Transferase</keyword>
<dbReference type="PANTHER" id="PTHR46911:SF1">
    <property type="entry name" value="2-ISOPROPYLMALATE SYNTHASE"/>
    <property type="match status" value="1"/>
</dbReference>
<dbReference type="InterPro" id="IPR000891">
    <property type="entry name" value="PYR_CT"/>
</dbReference>
<evidence type="ECO:0000313" key="13">
    <source>
        <dbReference type="Proteomes" id="UP000033140"/>
    </source>
</evidence>
<dbReference type="PROSITE" id="PS50991">
    <property type="entry name" value="PYR_CT"/>
    <property type="match status" value="1"/>
</dbReference>
<dbReference type="FunFam" id="3.20.20.70:FF:000045">
    <property type="entry name" value="2-isopropylmalate synthase"/>
    <property type="match status" value="1"/>
</dbReference>
<keyword evidence="6" id="KW-0432">Leucine biosynthesis</keyword>
<dbReference type="Gene3D" id="3.30.160.270">
    <property type="match status" value="1"/>
</dbReference>
<evidence type="ECO:0000313" key="12">
    <source>
        <dbReference type="EMBL" id="GAO46007.1"/>
    </source>
</evidence>
<dbReference type="OMA" id="EYCNQME"/>
<organism evidence="12 13">
    <name type="scientific">Saitoella complicata (strain BCRC 22490 / CBS 7301 / JCM 7358 / NBRC 10748 / NRRL Y-17804)</name>
    <dbReference type="NCBI Taxonomy" id="698492"/>
    <lineage>
        <taxon>Eukaryota</taxon>
        <taxon>Fungi</taxon>
        <taxon>Dikarya</taxon>
        <taxon>Ascomycota</taxon>
        <taxon>Taphrinomycotina</taxon>
        <taxon>Taphrinomycotina incertae sedis</taxon>
        <taxon>Saitoella</taxon>
    </lineage>
</organism>
<evidence type="ECO:0000256" key="1">
    <source>
        <dbReference type="ARBA" id="ARBA00000064"/>
    </source>
</evidence>
<evidence type="ECO:0000256" key="5">
    <source>
        <dbReference type="ARBA" id="ARBA00012973"/>
    </source>
</evidence>
<dbReference type="PANTHER" id="PTHR46911">
    <property type="match status" value="1"/>
</dbReference>
<dbReference type="GO" id="GO:0009098">
    <property type="term" value="P:L-leucine biosynthetic process"/>
    <property type="evidence" value="ECO:0007669"/>
    <property type="project" value="UniProtKB-KW"/>
</dbReference>
<evidence type="ECO:0000256" key="7">
    <source>
        <dbReference type="ARBA" id="ARBA00022605"/>
    </source>
</evidence>
<accession>A0A0E9N7W4</accession>
<gene>
    <name evidence="12" type="ORF">G7K_0252-t1</name>
</gene>
<name>A0A0E9N7W4_SAICN</name>
<comment type="catalytic activity">
    <reaction evidence="1">
        <text>3-methyl-2-oxobutanoate + acetyl-CoA + H2O = (2S)-2-isopropylmalate + CoA + H(+)</text>
        <dbReference type="Rhea" id="RHEA:21524"/>
        <dbReference type="ChEBI" id="CHEBI:1178"/>
        <dbReference type="ChEBI" id="CHEBI:11851"/>
        <dbReference type="ChEBI" id="CHEBI:15377"/>
        <dbReference type="ChEBI" id="CHEBI:15378"/>
        <dbReference type="ChEBI" id="CHEBI:57287"/>
        <dbReference type="ChEBI" id="CHEBI:57288"/>
        <dbReference type="EC" id="2.3.3.13"/>
    </reaction>
</comment>
<keyword evidence="13" id="KW-1185">Reference proteome</keyword>
<evidence type="ECO:0000256" key="2">
    <source>
        <dbReference type="ARBA" id="ARBA00001968"/>
    </source>
</evidence>
<dbReference type="InterPro" id="IPR002034">
    <property type="entry name" value="AIPM/Hcit_synth_CS"/>
</dbReference>
<dbReference type="InterPro" id="IPR005668">
    <property type="entry name" value="IPM_Synthase"/>
</dbReference>
<proteinExistence type="inferred from homology"/>
<reference evidence="12 13" key="3">
    <citation type="journal article" date="2015" name="Genome Announc.">
        <title>Draft Genome Sequence of the Archiascomycetous Yeast Saitoella complicata.</title>
        <authorList>
            <person name="Yamauchi K."/>
            <person name="Kondo S."/>
            <person name="Hamamoto M."/>
            <person name="Takahashi Y."/>
            <person name="Ogura Y."/>
            <person name="Hayashi T."/>
            <person name="Nishida H."/>
        </authorList>
    </citation>
    <scope>NUCLEOTIDE SEQUENCE [LARGE SCALE GENOMIC DNA]</scope>
    <source>
        <strain evidence="12 13">NRRL Y-17804</strain>
    </source>
</reference>
<dbReference type="Gene3D" id="3.20.20.70">
    <property type="entry name" value="Aldolase class I"/>
    <property type="match status" value="1"/>
</dbReference>
<dbReference type="NCBIfam" id="TIGR00970">
    <property type="entry name" value="leuA_yeast"/>
    <property type="match status" value="1"/>
</dbReference>
<dbReference type="Pfam" id="PF22615">
    <property type="entry name" value="IPMS_D2"/>
    <property type="match status" value="1"/>
</dbReference>
<dbReference type="EC" id="2.3.3.13" evidence="5"/>
<dbReference type="AlphaFoldDB" id="A0A0E9N7W4"/>
<dbReference type="EMBL" id="BACD03000002">
    <property type="protein sequence ID" value="GAO46007.1"/>
    <property type="molecule type" value="Genomic_DNA"/>
</dbReference>
<dbReference type="InterPro" id="IPR013709">
    <property type="entry name" value="2-isopropylmalate_synth_dimer"/>
</dbReference>
<dbReference type="InterPro" id="IPR039371">
    <property type="entry name" value="LeuA_N_DRE-TIM"/>
</dbReference>
<reference evidence="12 13" key="2">
    <citation type="journal article" date="2014" name="J. Gen. Appl. Microbiol.">
        <title>The early diverging ascomycetous budding yeast Saitoella complicata has three histone deacetylases belonging to the Clr6, Hos2, and Rpd3 lineages.</title>
        <authorList>
            <person name="Nishida H."/>
            <person name="Matsumoto T."/>
            <person name="Kondo S."/>
            <person name="Hamamoto M."/>
            <person name="Yoshikawa H."/>
        </authorList>
    </citation>
    <scope>NUCLEOTIDE SEQUENCE [LARGE SCALE GENOMIC DNA]</scope>
    <source>
        <strain evidence="12 13">NRRL Y-17804</strain>
    </source>
</reference>
<keyword evidence="10" id="KW-0100">Branched-chain amino acid biosynthesis</keyword>
<dbReference type="Pfam" id="PF08502">
    <property type="entry name" value="LeuA_dimer"/>
    <property type="match status" value="1"/>
</dbReference>
<dbReference type="NCBIfam" id="NF002991">
    <property type="entry name" value="PRK03739.1"/>
    <property type="match status" value="1"/>
</dbReference>
<dbReference type="Proteomes" id="UP000033140">
    <property type="component" value="Unassembled WGS sequence"/>
</dbReference>
<evidence type="ECO:0000256" key="9">
    <source>
        <dbReference type="ARBA" id="ARBA00022723"/>
    </source>
</evidence>
<dbReference type="SUPFAM" id="SSF110921">
    <property type="entry name" value="2-isopropylmalate synthase LeuA, allosteric (dimerisation) domain"/>
    <property type="match status" value="1"/>
</dbReference>